<feature type="domain" description="Calcineurin-like phosphoesterase" evidence="4">
    <location>
        <begin position="233"/>
        <end position="519"/>
    </location>
</feature>
<dbReference type="SUPFAM" id="SSF56300">
    <property type="entry name" value="Metallo-dependent phosphatases"/>
    <property type="match status" value="1"/>
</dbReference>
<sequence>MHCRQSLLLSAISSCSIHFVNSQQSPVNQVSAYTVPPGFPTDLFSAYYIPPSPTQQPQPIIYDAALNYTYPLELTDPASIPEENEDPIFFPEALYPVSDASAIIANATKRVTEIIAGSGSNCSKCISALEVGQYVAHRVPELLPDLLVDLCISNKFKSNASCLESYAAQNYGAVWSQVLSFANVTGSDGQYICNYLSSNFCPRPYTISSDTSAYFGPKPKSLTAPKPSGNRVKVLHMSDMHIDPRYQVGSEANCTDSMCCRPNVESASGDLNVEAPLYGAFKCDSPFFLLTAALRSISPLTGTTHDNKSENDQFAFALYTGDLVSHEGQNELSRDYVMYSEWSIYHLLKSYIPSGPIFAALGNHDTNPDGIDAPHSLPGNLGQQQSWNFEHVSALWRQNNWISETAANQARMHYGAYSINHPKYPKLRVITLNTDFWYRSNLFNYINTTNPDVSGNLMFLASELQDAEDKGERVWVVGHVLTGWDGSNPLPNPTDLFYQIIDRYSPHVIAGVFFGHTHEDQFMIYYANNGTTLDAANAQTVGWIGPSITPLTNLNSGYRMYEVDTGDFSIYNAYTFYANVSTFGSINATETGPVFKYEYSARDAYPINWPVDAPLNATFWHLVTEAMALNHTLVSRFNTFQGKTSIKSPNCTSDACAEAKVCYMRSANVALGRLCPQGFASVQSKYTGTNF</sequence>
<dbReference type="PANTHER" id="PTHR10340">
    <property type="entry name" value="SPHINGOMYELIN PHOSPHODIESTERASE"/>
    <property type="match status" value="1"/>
</dbReference>
<dbReference type="OrthoDB" id="282973at2759"/>
<dbReference type="GeneID" id="27326474"/>
<dbReference type="RefSeq" id="XP_016220584.1">
    <property type="nucleotide sequence ID" value="XM_016373673.1"/>
</dbReference>
<evidence type="ECO:0000259" key="4">
    <source>
        <dbReference type="Pfam" id="PF00149"/>
    </source>
</evidence>
<dbReference type="InterPro" id="IPR041805">
    <property type="entry name" value="ASMase/PPN1_MPP"/>
</dbReference>
<dbReference type="Proteomes" id="UP000054302">
    <property type="component" value="Unassembled WGS sequence"/>
</dbReference>
<dbReference type="OMA" id="WIIAHLP"/>
<dbReference type="STRING" id="212818.A0A0D1WJJ5"/>
<evidence type="ECO:0000256" key="1">
    <source>
        <dbReference type="ARBA" id="ARBA00022801"/>
    </source>
</evidence>
<dbReference type="Pfam" id="PF00149">
    <property type="entry name" value="Metallophos"/>
    <property type="match status" value="1"/>
</dbReference>
<keyword evidence="6" id="KW-1185">Reference proteome</keyword>
<reference evidence="5 6" key="1">
    <citation type="submission" date="2015-01" db="EMBL/GenBank/DDBJ databases">
        <title>The Genome Sequence of Exophiala mesophila CBS40295.</title>
        <authorList>
            <consortium name="The Broad Institute Genomics Platform"/>
            <person name="Cuomo C."/>
            <person name="de Hoog S."/>
            <person name="Gorbushina A."/>
            <person name="Stielow B."/>
            <person name="Teixiera M."/>
            <person name="Abouelleil A."/>
            <person name="Chapman S.B."/>
            <person name="Priest M."/>
            <person name="Young S.K."/>
            <person name="Wortman J."/>
            <person name="Nusbaum C."/>
            <person name="Birren B."/>
        </authorList>
    </citation>
    <scope>NUCLEOTIDE SEQUENCE [LARGE SCALE GENOMIC DNA]</scope>
    <source>
        <strain evidence="5 6">CBS 40295</strain>
    </source>
</reference>
<evidence type="ECO:0000256" key="3">
    <source>
        <dbReference type="SAM" id="SignalP"/>
    </source>
</evidence>
<feature type="chain" id="PRO_5002236182" description="Calcineurin-like phosphoesterase domain-containing protein" evidence="3">
    <location>
        <begin position="23"/>
        <end position="691"/>
    </location>
</feature>
<dbReference type="InterPro" id="IPR029052">
    <property type="entry name" value="Metallo-depent_PP-like"/>
</dbReference>
<dbReference type="PROSITE" id="PS51257">
    <property type="entry name" value="PROKAR_LIPOPROTEIN"/>
    <property type="match status" value="1"/>
</dbReference>
<keyword evidence="1" id="KW-0378">Hydrolase</keyword>
<dbReference type="Gene3D" id="3.60.21.10">
    <property type="match status" value="1"/>
</dbReference>
<evidence type="ECO:0000313" key="6">
    <source>
        <dbReference type="Proteomes" id="UP000054302"/>
    </source>
</evidence>
<name>A0A0D1WJJ5_EXOME</name>
<organism evidence="5 6">
    <name type="scientific">Exophiala mesophila</name>
    <name type="common">Black yeast-like fungus</name>
    <dbReference type="NCBI Taxonomy" id="212818"/>
    <lineage>
        <taxon>Eukaryota</taxon>
        <taxon>Fungi</taxon>
        <taxon>Dikarya</taxon>
        <taxon>Ascomycota</taxon>
        <taxon>Pezizomycotina</taxon>
        <taxon>Eurotiomycetes</taxon>
        <taxon>Chaetothyriomycetidae</taxon>
        <taxon>Chaetothyriales</taxon>
        <taxon>Herpotrichiellaceae</taxon>
        <taxon>Exophiala</taxon>
    </lineage>
</organism>
<dbReference type="EMBL" id="KN847525">
    <property type="protein sequence ID" value="KIV89010.1"/>
    <property type="molecule type" value="Genomic_DNA"/>
</dbReference>
<dbReference type="InterPro" id="IPR004843">
    <property type="entry name" value="Calcineurin-like_PHP"/>
</dbReference>
<proteinExistence type="predicted"/>
<dbReference type="GO" id="GO:0008081">
    <property type="term" value="F:phosphoric diester hydrolase activity"/>
    <property type="evidence" value="ECO:0007669"/>
    <property type="project" value="TreeGrafter"/>
</dbReference>
<dbReference type="AlphaFoldDB" id="A0A0D1WJJ5"/>
<feature type="signal peptide" evidence="3">
    <location>
        <begin position="1"/>
        <end position="22"/>
    </location>
</feature>
<keyword evidence="2" id="KW-0325">Glycoprotein</keyword>
<accession>A0A0D1WJJ5</accession>
<dbReference type="PANTHER" id="PTHR10340:SF27">
    <property type="entry name" value="ACL091CP"/>
    <property type="match status" value="1"/>
</dbReference>
<protein>
    <recommendedName>
        <fullName evidence="4">Calcineurin-like phosphoesterase domain-containing protein</fullName>
    </recommendedName>
</protein>
<dbReference type="CDD" id="cd00842">
    <property type="entry name" value="MPP_ASMase"/>
    <property type="match status" value="1"/>
</dbReference>
<dbReference type="HOGENOM" id="CLU_014743_2_1_1"/>
<dbReference type="VEuPathDB" id="FungiDB:PV10_08629"/>
<evidence type="ECO:0000256" key="2">
    <source>
        <dbReference type="ARBA" id="ARBA00023180"/>
    </source>
</evidence>
<keyword evidence="3" id="KW-0732">Signal</keyword>
<evidence type="ECO:0000313" key="5">
    <source>
        <dbReference type="EMBL" id="KIV89010.1"/>
    </source>
</evidence>
<gene>
    <name evidence="5" type="ORF">PV10_08629</name>
</gene>